<feature type="region of interest" description="Disordered" evidence="1">
    <location>
        <begin position="1"/>
        <end position="21"/>
    </location>
</feature>
<dbReference type="EMBL" id="BAAANN010000009">
    <property type="protein sequence ID" value="GAA1956284.1"/>
    <property type="molecule type" value="Genomic_DNA"/>
</dbReference>
<sequence length="148" mass="14674">MSLVPATQPDGTPTWLRGQPVAGSPEGAGWLMYFASTDCDAAAKRATEAGGTVISADYGDQGCAALLNDPSGAVFGLWGGHEIGGIFGDPTATESVWMTTFEVADADSVARAAVEAGGSAGPAEDNPSCAGSARWGAGGHAMVALRGG</sequence>
<reference evidence="3 4" key="1">
    <citation type="journal article" date="2019" name="Int. J. Syst. Evol. Microbiol.">
        <title>The Global Catalogue of Microorganisms (GCM) 10K type strain sequencing project: providing services to taxonomists for standard genome sequencing and annotation.</title>
        <authorList>
            <consortium name="The Broad Institute Genomics Platform"/>
            <consortium name="The Broad Institute Genome Sequencing Center for Infectious Disease"/>
            <person name="Wu L."/>
            <person name="Ma J."/>
        </authorList>
    </citation>
    <scope>NUCLEOTIDE SEQUENCE [LARGE SCALE GENOMIC DNA]</scope>
    <source>
        <strain evidence="3 4">JCM 14545</strain>
    </source>
</reference>
<evidence type="ECO:0000313" key="4">
    <source>
        <dbReference type="Proteomes" id="UP001501116"/>
    </source>
</evidence>
<evidence type="ECO:0000259" key="2">
    <source>
        <dbReference type="PROSITE" id="PS51819"/>
    </source>
</evidence>
<dbReference type="InterPro" id="IPR029068">
    <property type="entry name" value="Glyas_Bleomycin-R_OHBP_Dase"/>
</dbReference>
<dbReference type="InterPro" id="IPR037523">
    <property type="entry name" value="VOC_core"/>
</dbReference>
<dbReference type="Pfam" id="PF18029">
    <property type="entry name" value="Glyoxalase_6"/>
    <property type="match status" value="1"/>
</dbReference>
<dbReference type="PANTHER" id="PTHR33993">
    <property type="entry name" value="GLYOXALASE-RELATED"/>
    <property type="match status" value="1"/>
</dbReference>
<dbReference type="SUPFAM" id="SSF54593">
    <property type="entry name" value="Glyoxalase/Bleomycin resistance protein/Dihydroxybiphenyl dioxygenase"/>
    <property type="match status" value="1"/>
</dbReference>
<dbReference type="PROSITE" id="PS51819">
    <property type="entry name" value="VOC"/>
    <property type="match status" value="1"/>
</dbReference>
<organism evidence="3 4">
    <name type="scientific">Amycolatopsis minnesotensis</name>
    <dbReference type="NCBI Taxonomy" id="337894"/>
    <lineage>
        <taxon>Bacteria</taxon>
        <taxon>Bacillati</taxon>
        <taxon>Actinomycetota</taxon>
        <taxon>Actinomycetes</taxon>
        <taxon>Pseudonocardiales</taxon>
        <taxon>Pseudonocardiaceae</taxon>
        <taxon>Amycolatopsis</taxon>
    </lineage>
</organism>
<protein>
    <recommendedName>
        <fullName evidence="2">VOC domain-containing protein</fullName>
    </recommendedName>
</protein>
<dbReference type="InterPro" id="IPR041581">
    <property type="entry name" value="Glyoxalase_6"/>
</dbReference>
<keyword evidence="4" id="KW-1185">Reference proteome</keyword>
<dbReference type="InterPro" id="IPR052164">
    <property type="entry name" value="Anthracycline_SecMetBiosynth"/>
</dbReference>
<gene>
    <name evidence="3" type="ORF">GCM10009754_27700</name>
</gene>
<evidence type="ECO:0000313" key="3">
    <source>
        <dbReference type="EMBL" id="GAA1956284.1"/>
    </source>
</evidence>
<evidence type="ECO:0000256" key="1">
    <source>
        <dbReference type="SAM" id="MobiDB-lite"/>
    </source>
</evidence>
<dbReference type="RefSeq" id="WP_344417551.1">
    <property type="nucleotide sequence ID" value="NZ_BAAANN010000009.1"/>
</dbReference>
<name>A0ABN2QPX5_9PSEU</name>
<dbReference type="Gene3D" id="3.10.180.10">
    <property type="entry name" value="2,3-Dihydroxybiphenyl 1,2-Dioxygenase, domain 1"/>
    <property type="match status" value="2"/>
</dbReference>
<accession>A0ABN2QPX5</accession>
<dbReference type="PANTHER" id="PTHR33993:SF10">
    <property type="entry name" value="CONSERVED PROTEIN"/>
    <property type="match status" value="1"/>
</dbReference>
<dbReference type="Proteomes" id="UP001501116">
    <property type="component" value="Unassembled WGS sequence"/>
</dbReference>
<proteinExistence type="predicted"/>
<comment type="caution">
    <text evidence="3">The sequence shown here is derived from an EMBL/GenBank/DDBJ whole genome shotgun (WGS) entry which is preliminary data.</text>
</comment>
<feature type="domain" description="VOC" evidence="2">
    <location>
        <begin position="27"/>
        <end position="148"/>
    </location>
</feature>